<gene>
    <name evidence="5" type="ORF">G3O08_09660</name>
</gene>
<dbReference type="InterPro" id="IPR050153">
    <property type="entry name" value="Metal_Ion_Import_ABC"/>
</dbReference>
<organism evidence="5 6">
    <name type="scientific">Cryomorpha ignava</name>
    <dbReference type="NCBI Taxonomy" id="101383"/>
    <lineage>
        <taxon>Bacteria</taxon>
        <taxon>Pseudomonadati</taxon>
        <taxon>Bacteroidota</taxon>
        <taxon>Flavobacteriia</taxon>
        <taxon>Flavobacteriales</taxon>
        <taxon>Cryomorphaceae</taxon>
        <taxon>Cryomorpha</taxon>
    </lineage>
</organism>
<evidence type="ECO:0000256" key="1">
    <source>
        <dbReference type="ARBA" id="ARBA00022448"/>
    </source>
</evidence>
<dbReference type="RefSeq" id="WP_163285161.1">
    <property type="nucleotide sequence ID" value="NZ_JAAGVY010000015.1"/>
</dbReference>
<keyword evidence="2" id="KW-0547">Nucleotide-binding</keyword>
<feature type="domain" description="ABC transporter" evidence="4">
    <location>
        <begin position="4"/>
        <end position="244"/>
    </location>
</feature>
<comment type="caution">
    <text evidence="5">The sequence shown here is derived from an EMBL/GenBank/DDBJ whole genome shotgun (WGS) entry which is preliminary data.</text>
</comment>
<keyword evidence="1" id="KW-0813">Transport</keyword>
<sequence>MTAIQAENISISYHSRKENRVILTDFNLAMQKGEMLALIGSNGSGKSSLLRVLSGLQESNSGKVFWNQRDLSAIARSSRPRYLSNLFSNYARVDGFSVFDLVSLGRQPYTGIFGKLKAEDEGVIIESLEKVGMSAFWKSPIGTLSDGEFRKVMLAKMLAQNAPVMILDEPTTHLDLPSGIEFLKLLKKLARDEQKTILLSSHNISLVFKMVDKIVLLNDSGRYISGTPKEVANHELMCSFLKTSDIYFENENLIFNPKL</sequence>
<dbReference type="PANTHER" id="PTHR42734">
    <property type="entry name" value="METAL TRANSPORT SYSTEM ATP-BINDING PROTEIN TM_0124-RELATED"/>
    <property type="match status" value="1"/>
</dbReference>
<evidence type="ECO:0000313" key="5">
    <source>
        <dbReference type="EMBL" id="NEN23766.1"/>
    </source>
</evidence>
<dbReference type="SMART" id="SM00382">
    <property type="entry name" value="AAA"/>
    <property type="match status" value="1"/>
</dbReference>
<dbReference type="GO" id="GO:0016887">
    <property type="term" value="F:ATP hydrolysis activity"/>
    <property type="evidence" value="ECO:0007669"/>
    <property type="project" value="InterPro"/>
</dbReference>
<accession>A0A7K3WQD7</accession>
<dbReference type="GO" id="GO:0005524">
    <property type="term" value="F:ATP binding"/>
    <property type="evidence" value="ECO:0007669"/>
    <property type="project" value="UniProtKB-KW"/>
</dbReference>
<keyword evidence="6" id="KW-1185">Reference proteome</keyword>
<dbReference type="PROSITE" id="PS50893">
    <property type="entry name" value="ABC_TRANSPORTER_2"/>
    <property type="match status" value="1"/>
</dbReference>
<dbReference type="EMBL" id="JAAGVY010000015">
    <property type="protein sequence ID" value="NEN23766.1"/>
    <property type="molecule type" value="Genomic_DNA"/>
</dbReference>
<evidence type="ECO:0000259" key="4">
    <source>
        <dbReference type="PROSITE" id="PS50893"/>
    </source>
</evidence>
<evidence type="ECO:0000256" key="3">
    <source>
        <dbReference type="ARBA" id="ARBA00022840"/>
    </source>
</evidence>
<proteinExistence type="predicted"/>
<dbReference type="Gene3D" id="3.40.50.300">
    <property type="entry name" value="P-loop containing nucleotide triphosphate hydrolases"/>
    <property type="match status" value="1"/>
</dbReference>
<dbReference type="PANTHER" id="PTHR42734:SF20">
    <property type="entry name" value="ABC-TYPE IRON(III)-SIDEROPHORE TRANSPORT SYSTEM, ATPASE COMPONENT"/>
    <property type="match status" value="1"/>
</dbReference>
<reference evidence="5 6" key="1">
    <citation type="submission" date="2020-02" db="EMBL/GenBank/DDBJ databases">
        <title>Out from the shadows clarifying the taxonomy of the family Cryomorphaceae and related taxa by utilizing the GTDB taxonomic framework.</title>
        <authorList>
            <person name="Bowman J.P."/>
        </authorList>
    </citation>
    <scope>NUCLEOTIDE SEQUENCE [LARGE SCALE GENOMIC DNA]</scope>
    <source>
        <strain evidence="5 6">QSSC 1-22</strain>
    </source>
</reference>
<dbReference type="SUPFAM" id="SSF52540">
    <property type="entry name" value="P-loop containing nucleoside triphosphate hydrolases"/>
    <property type="match status" value="1"/>
</dbReference>
<protein>
    <submittedName>
        <fullName evidence="5">ABC transporter ATP-binding protein</fullName>
    </submittedName>
</protein>
<name>A0A7K3WQD7_9FLAO</name>
<dbReference type="InterPro" id="IPR027417">
    <property type="entry name" value="P-loop_NTPase"/>
</dbReference>
<dbReference type="InterPro" id="IPR003593">
    <property type="entry name" value="AAA+_ATPase"/>
</dbReference>
<dbReference type="InterPro" id="IPR003439">
    <property type="entry name" value="ABC_transporter-like_ATP-bd"/>
</dbReference>
<evidence type="ECO:0000313" key="6">
    <source>
        <dbReference type="Proteomes" id="UP000486602"/>
    </source>
</evidence>
<dbReference type="Pfam" id="PF00005">
    <property type="entry name" value="ABC_tran"/>
    <property type="match status" value="1"/>
</dbReference>
<dbReference type="Proteomes" id="UP000486602">
    <property type="component" value="Unassembled WGS sequence"/>
</dbReference>
<keyword evidence="3 5" id="KW-0067">ATP-binding</keyword>
<dbReference type="AlphaFoldDB" id="A0A7K3WQD7"/>
<evidence type="ECO:0000256" key="2">
    <source>
        <dbReference type="ARBA" id="ARBA00022741"/>
    </source>
</evidence>